<proteinExistence type="predicted"/>
<dbReference type="InterPro" id="IPR016187">
    <property type="entry name" value="CTDL_fold"/>
</dbReference>
<dbReference type="InterPro" id="IPR005532">
    <property type="entry name" value="SUMF_dom"/>
</dbReference>
<dbReference type="PANTHER" id="PTHR23150">
    <property type="entry name" value="SULFATASE MODIFYING FACTOR 1, 2"/>
    <property type="match status" value="1"/>
</dbReference>
<evidence type="ECO:0000259" key="1">
    <source>
        <dbReference type="Pfam" id="PF03781"/>
    </source>
</evidence>
<protein>
    <submittedName>
        <fullName evidence="2">Formylglycine-generating enzyme family protein</fullName>
    </submittedName>
</protein>
<dbReference type="InterPro" id="IPR051043">
    <property type="entry name" value="Sulfatase_Mod_Factor_Kinase"/>
</dbReference>
<sequence>MSTFYVEEQLRRNFFELKESFVMRIRNRFSLLFVSACLVLSACAEQESDTSSTSDRTQHVAGTAYRACDNCPEMIVVPAGSFLMGSPASEEGRSEAEGPQHKVTLAKAFAMGKHEVTRGQFRAFVDATGYLTQAEEEADRGCLTLDVRDDGNGNWGWSANQNWRNATLYGLEQGSDAHPVPCVSRQDALAYITWFNETHLPPDERAYRLPTEAEWEYAARAGSSTTYSHGTDVTAMCRYGNIGDQTALPKGHAWPEWVACDDGYVFTAPVGSFQANAFGLHDMHGNVWEWTEDCWHDNYIDAPVNGEAWEEENGGDCANRVARGGSWYFHRGDLRVAFRFINNPAMRYSLMGFRLAQDLH</sequence>
<comment type="caution">
    <text evidence="2">The sequence shown here is derived from an EMBL/GenBank/DDBJ whole genome shotgun (WGS) entry which is preliminary data.</text>
</comment>
<evidence type="ECO:0000313" key="3">
    <source>
        <dbReference type="Proteomes" id="UP001273505"/>
    </source>
</evidence>
<evidence type="ECO:0000313" key="2">
    <source>
        <dbReference type="EMBL" id="MDX6850961.1"/>
    </source>
</evidence>
<dbReference type="SUPFAM" id="SSF56436">
    <property type="entry name" value="C-type lectin-like"/>
    <property type="match status" value="1"/>
</dbReference>
<keyword evidence="3" id="KW-1185">Reference proteome</keyword>
<name>A0ABU4S3H8_9GAMM</name>
<dbReference type="Gene3D" id="3.90.1580.10">
    <property type="entry name" value="paralog of FGE (formylglycine-generating enzyme)"/>
    <property type="match status" value="1"/>
</dbReference>
<organism evidence="2 3">
    <name type="scientific">Gilvimarinus gilvus</name>
    <dbReference type="NCBI Taxonomy" id="3058038"/>
    <lineage>
        <taxon>Bacteria</taxon>
        <taxon>Pseudomonadati</taxon>
        <taxon>Pseudomonadota</taxon>
        <taxon>Gammaproteobacteria</taxon>
        <taxon>Cellvibrionales</taxon>
        <taxon>Cellvibrionaceae</taxon>
        <taxon>Gilvimarinus</taxon>
    </lineage>
</organism>
<dbReference type="Proteomes" id="UP001273505">
    <property type="component" value="Unassembled WGS sequence"/>
</dbReference>
<feature type="domain" description="Sulfatase-modifying factor enzyme-like" evidence="1">
    <location>
        <begin position="71"/>
        <end position="356"/>
    </location>
</feature>
<dbReference type="PANTHER" id="PTHR23150:SF35">
    <property type="entry name" value="BLL6746 PROTEIN"/>
    <property type="match status" value="1"/>
</dbReference>
<dbReference type="Pfam" id="PF03781">
    <property type="entry name" value="FGE-sulfatase"/>
    <property type="match status" value="1"/>
</dbReference>
<reference evidence="2 3" key="1">
    <citation type="submission" date="2023-11" db="EMBL/GenBank/DDBJ databases">
        <title>Gilvimarinus fulvus sp. nov., isolated from the surface of Kelp.</title>
        <authorList>
            <person name="Sun Y.Y."/>
            <person name="Gong Y."/>
            <person name="Du Z.J."/>
        </authorList>
    </citation>
    <scope>NUCLEOTIDE SEQUENCE [LARGE SCALE GENOMIC DNA]</scope>
    <source>
        <strain evidence="2 3">SDUM040013</strain>
    </source>
</reference>
<dbReference type="RefSeq" id="WP_302721607.1">
    <property type="nucleotide sequence ID" value="NZ_JAULRU010000344.1"/>
</dbReference>
<accession>A0ABU4S3H8</accession>
<gene>
    <name evidence="2" type="ORF">SCD92_16415</name>
</gene>
<dbReference type="InterPro" id="IPR042095">
    <property type="entry name" value="SUMF_sf"/>
</dbReference>
<dbReference type="EMBL" id="JAXAFO010000035">
    <property type="protein sequence ID" value="MDX6850961.1"/>
    <property type="molecule type" value="Genomic_DNA"/>
</dbReference>